<evidence type="ECO:0000256" key="7">
    <source>
        <dbReference type="RuleBase" id="RU361154"/>
    </source>
</evidence>
<dbReference type="InterPro" id="IPR006102">
    <property type="entry name" value="Ig-like_GH2"/>
</dbReference>
<dbReference type="InterPro" id="IPR011013">
    <property type="entry name" value="Gal_mutarotase_sf_dom"/>
</dbReference>
<gene>
    <name evidence="9" type="ORF">MA16_Dca010047</name>
</gene>
<name>A0A2I0X6W3_9ASPA</name>
<dbReference type="FunFam" id="3.20.20.80:FF:000018">
    <property type="entry name" value="Beta-galactosidase"/>
    <property type="match status" value="1"/>
</dbReference>
<evidence type="ECO:0000259" key="8">
    <source>
        <dbReference type="SMART" id="SM01038"/>
    </source>
</evidence>
<dbReference type="Pfam" id="PF02837">
    <property type="entry name" value="Glyco_hydro_2_N"/>
    <property type="match status" value="1"/>
</dbReference>
<evidence type="ECO:0000256" key="1">
    <source>
        <dbReference type="ARBA" id="ARBA00001412"/>
    </source>
</evidence>
<dbReference type="Gene3D" id="2.70.98.10">
    <property type="match status" value="1"/>
</dbReference>
<dbReference type="OrthoDB" id="408320at2759"/>
<comment type="similarity">
    <text evidence="2 7">Belongs to the glycosyl hydrolase 2 family.</text>
</comment>
<protein>
    <recommendedName>
        <fullName evidence="3">beta-galactosidase</fullName>
        <ecNumber evidence="3">3.2.1.23</ecNumber>
    </recommendedName>
    <alternativeName>
        <fullName evidence="6">Lactase</fullName>
    </alternativeName>
</protein>
<comment type="catalytic activity">
    <reaction evidence="1">
        <text>Hydrolysis of terminal non-reducing beta-D-galactose residues in beta-D-galactosides.</text>
        <dbReference type="EC" id="3.2.1.23"/>
    </reaction>
</comment>
<dbReference type="SMART" id="SM01038">
    <property type="entry name" value="Bgal_small_N"/>
    <property type="match status" value="1"/>
</dbReference>
<dbReference type="Pfam" id="PF16353">
    <property type="entry name" value="LacZ_4"/>
    <property type="match status" value="1"/>
</dbReference>
<evidence type="ECO:0000256" key="5">
    <source>
        <dbReference type="ARBA" id="ARBA00023295"/>
    </source>
</evidence>
<evidence type="ECO:0000313" key="9">
    <source>
        <dbReference type="EMBL" id="PKU83654.1"/>
    </source>
</evidence>
<dbReference type="Pfam" id="PF02929">
    <property type="entry name" value="Bgal_small_N"/>
    <property type="match status" value="1"/>
</dbReference>
<dbReference type="Pfam" id="PF02836">
    <property type="entry name" value="Glyco_hydro_2_C"/>
    <property type="match status" value="1"/>
</dbReference>
<dbReference type="Proteomes" id="UP000233837">
    <property type="component" value="Unassembled WGS sequence"/>
</dbReference>
<dbReference type="GO" id="GO:0004565">
    <property type="term" value="F:beta-galactosidase activity"/>
    <property type="evidence" value="ECO:0007669"/>
    <property type="project" value="UniProtKB-EC"/>
</dbReference>
<sequence>MATASSVTLRPYMNHSHRVWEDPSYFKWSKRDAHVPLRSHDTIEGSLRFWYDRSKVDFLLSNLAVWNDEAISHALGSAEFWTKGLPFVKSLSGYWKFFLASSPASIPVDFHVIGFDDSVWESLPVPSNWQMHGFDRPIYTNTAYPFSFNPPHVPLDNPTGCYRRQFCIPKDWKGRRILLHFEAVDSAFFVWINGILIGYSQDSRLPAEFEITDSCHPIDSDKENILSVQVMRWSDGSYLEDQDHWWLSGIHRDVLLISKPKLFIADYFFRSNLDENFFEVDIEVEVKLDGLSKYLEETNLANFTIEASLYDNTGYSYGDVNGVFDLNPYKVVHMVVKSPAVDIHGFHGYLLAGKFNEPKLWSSEHPNLYTLVIILKDPSGELLDCESCQVGIRQISRAPKQLLVNGVPVVIRGVNRHEHHPRTGKTNLEACMIKDLVLMKQCNINAVRNSHYPQHPRWYELCDLFGIYMIDEANIETHGFNDSSNFKHPTLEAAWASCMLDRVVGMVERDKNHACIIAWSLGNESSYGPNHGALAGWVREKDPSRFLHYEGGGSRTSSTDIVCPMYMRVWDMVKIAADPYESRPLILCEYSHAMGNSNGNIHEYWKAIDNTFGLQGGFIWEWVDQGLLKEGKDGIKHWAYGGDFGDFPNDLNFCLNGLTWPDRTPHPALHEVKYVYQPIKVSLTDSKIKIVNAQFFETTNALEFSWSLLGDGCILGSGILELPIILPQSSYEIEIESSPWYSLWNSCSAAETFLTIIAKLEQSTRWANEGHVLASSQLRLPSRRKLGPHAISFTEKAFLLLEHADDIITIKKDGNFCIKFNTRTGTIERWEVEGCLLTDKGIFPCFWRAPTDNDKGGGPYSYASRWKDALLDDILFQTNHCSIDKKTDDVLLVTTSYFGVPRNYDKERNSRNASNNNLILFRVDVSYWVYASGDLIIDYKLNPNSDLPPLPRIGVVFHLEQSLNQVRWYGRGPFECYPDRKEAAHLGIYEANVADLHVPYIVPGECSGRADIRWVSFQNIGGFGLFASAFGTSPPMQMSASYYTTAELDRATHNEDLLRGNHIEVHLDHKHMGLGGDDSWSPSVHDEYLVHPMPYSFSIRFSPMLPSQSAEEIYRCQLPQS</sequence>
<dbReference type="GO" id="GO:0030246">
    <property type="term" value="F:carbohydrate binding"/>
    <property type="evidence" value="ECO:0007669"/>
    <property type="project" value="InterPro"/>
</dbReference>
<dbReference type="SUPFAM" id="SSF51445">
    <property type="entry name" value="(Trans)glycosidases"/>
    <property type="match status" value="1"/>
</dbReference>
<dbReference type="InterPro" id="IPR032312">
    <property type="entry name" value="LacZ_4"/>
</dbReference>
<feature type="domain" description="Beta galactosidase small chain/" evidence="8">
    <location>
        <begin position="809"/>
        <end position="1102"/>
    </location>
</feature>
<dbReference type="PRINTS" id="PR00132">
    <property type="entry name" value="GLHYDRLASE2"/>
</dbReference>
<dbReference type="SUPFAM" id="SSF49785">
    <property type="entry name" value="Galactose-binding domain-like"/>
    <property type="match status" value="1"/>
</dbReference>
<dbReference type="PANTHER" id="PTHR46323:SF2">
    <property type="entry name" value="BETA-GALACTOSIDASE"/>
    <property type="match status" value="1"/>
</dbReference>
<dbReference type="Gene3D" id="2.60.40.10">
    <property type="entry name" value="Immunoglobulins"/>
    <property type="match status" value="2"/>
</dbReference>
<dbReference type="SUPFAM" id="SSF49303">
    <property type="entry name" value="beta-Galactosidase/glucuronidase domain"/>
    <property type="match status" value="2"/>
</dbReference>
<evidence type="ECO:0000256" key="3">
    <source>
        <dbReference type="ARBA" id="ARBA00012756"/>
    </source>
</evidence>
<dbReference type="STRING" id="906689.A0A2I0X6W3"/>
<dbReference type="InterPro" id="IPR006101">
    <property type="entry name" value="Glyco_hydro_2"/>
</dbReference>
<dbReference type="FunFam" id="2.70.98.10:FF:000017">
    <property type="entry name" value="Glycoside hydrolase family 2 protein"/>
    <property type="match status" value="1"/>
</dbReference>
<evidence type="ECO:0000256" key="2">
    <source>
        <dbReference type="ARBA" id="ARBA00007401"/>
    </source>
</evidence>
<keyword evidence="4 7" id="KW-0378">Hydrolase</keyword>
<evidence type="ECO:0000313" key="10">
    <source>
        <dbReference type="Proteomes" id="UP000233837"/>
    </source>
</evidence>
<dbReference type="InterPro" id="IPR004199">
    <property type="entry name" value="B-gal_small/dom_5"/>
</dbReference>
<accession>A0A2I0X6W3</accession>
<dbReference type="EMBL" id="KZ502085">
    <property type="protein sequence ID" value="PKU83654.1"/>
    <property type="molecule type" value="Genomic_DNA"/>
</dbReference>
<dbReference type="InterPro" id="IPR014718">
    <property type="entry name" value="GH-type_carb-bd"/>
</dbReference>
<dbReference type="InterPro" id="IPR036156">
    <property type="entry name" value="Beta-gal/glucu_dom_sf"/>
</dbReference>
<dbReference type="InterPro" id="IPR013783">
    <property type="entry name" value="Ig-like_fold"/>
</dbReference>
<dbReference type="InterPro" id="IPR006103">
    <property type="entry name" value="Glyco_hydro_2_cat"/>
</dbReference>
<keyword evidence="5 7" id="KW-0326">Glycosidase</keyword>
<dbReference type="InterPro" id="IPR050347">
    <property type="entry name" value="Bact_Beta-galactosidase"/>
</dbReference>
<dbReference type="PANTHER" id="PTHR46323">
    <property type="entry name" value="BETA-GALACTOSIDASE"/>
    <property type="match status" value="1"/>
</dbReference>
<dbReference type="Gene3D" id="3.20.20.80">
    <property type="entry name" value="Glycosidases"/>
    <property type="match status" value="1"/>
</dbReference>
<dbReference type="AlphaFoldDB" id="A0A2I0X6W3"/>
<dbReference type="GO" id="GO:0009341">
    <property type="term" value="C:beta-galactosidase complex"/>
    <property type="evidence" value="ECO:0007669"/>
    <property type="project" value="InterPro"/>
</dbReference>
<dbReference type="InterPro" id="IPR006104">
    <property type="entry name" value="Glyco_hydro_2_N"/>
</dbReference>
<organism evidence="9 10">
    <name type="scientific">Dendrobium catenatum</name>
    <dbReference type="NCBI Taxonomy" id="906689"/>
    <lineage>
        <taxon>Eukaryota</taxon>
        <taxon>Viridiplantae</taxon>
        <taxon>Streptophyta</taxon>
        <taxon>Embryophyta</taxon>
        <taxon>Tracheophyta</taxon>
        <taxon>Spermatophyta</taxon>
        <taxon>Magnoliopsida</taxon>
        <taxon>Liliopsida</taxon>
        <taxon>Asparagales</taxon>
        <taxon>Orchidaceae</taxon>
        <taxon>Epidendroideae</taxon>
        <taxon>Malaxideae</taxon>
        <taxon>Dendrobiinae</taxon>
        <taxon>Dendrobium</taxon>
    </lineage>
</organism>
<keyword evidence="10" id="KW-1185">Reference proteome</keyword>
<dbReference type="EC" id="3.2.1.23" evidence="3"/>
<proteinExistence type="inferred from homology"/>
<dbReference type="SUPFAM" id="SSF74650">
    <property type="entry name" value="Galactose mutarotase-like"/>
    <property type="match status" value="1"/>
</dbReference>
<dbReference type="Pfam" id="PF00703">
    <property type="entry name" value="Glyco_hydro_2"/>
    <property type="match status" value="1"/>
</dbReference>
<reference evidence="9 10" key="1">
    <citation type="journal article" date="2016" name="Sci. Rep.">
        <title>The Dendrobium catenatum Lindl. genome sequence provides insights into polysaccharide synthase, floral development and adaptive evolution.</title>
        <authorList>
            <person name="Zhang G.Q."/>
            <person name="Xu Q."/>
            <person name="Bian C."/>
            <person name="Tsai W.C."/>
            <person name="Yeh C.M."/>
            <person name="Liu K.W."/>
            <person name="Yoshida K."/>
            <person name="Zhang L.S."/>
            <person name="Chang S.B."/>
            <person name="Chen F."/>
            <person name="Shi Y."/>
            <person name="Su Y.Y."/>
            <person name="Zhang Y.Q."/>
            <person name="Chen L.J."/>
            <person name="Yin Y."/>
            <person name="Lin M."/>
            <person name="Huang H."/>
            <person name="Deng H."/>
            <person name="Wang Z.W."/>
            <person name="Zhu S.L."/>
            <person name="Zhao X."/>
            <person name="Deng C."/>
            <person name="Niu S.C."/>
            <person name="Huang J."/>
            <person name="Wang M."/>
            <person name="Liu G.H."/>
            <person name="Yang H.J."/>
            <person name="Xiao X.J."/>
            <person name="Hsiao Y.Y."/>
            <person name="Wu W.L."/>
            <person name="Chen Y.Y."/>
            <person name="Mitsuda N."/>
            <person name="Ohme-Takagi M."/>
            <person name="Luo Y.B."/>
            <person name="Van de Peer Y."/>
            <person name="Liu Z.J."/>
        </authorList>
    </citation>
    <scope>NUCLEOTIDE SEQUENCE [LARGE SCALE GENOMIC DNA]</scope>
    <source>
        <tissue evidence="9">The whole plant</tissue>
    </source>
</reference>
<dbReference type="GO" id="GO:0005990">
    <property type="term" value="P:lactose catabolic process"/>
    <property type="evidence" value="ECO:0007669"/>
    <property type="project" value="TreeGrafter"/>
</dbReference>
<dbReference type="Gene3D" id="2.60.120.260">
    <property type="entry name" value="Galactose-binding domain-like"/>
    <property type="match status" value="1"/>
</dbReference>
<dbReference type="PROSITE" id="PS00719">
    <property type="entry name" value="GLYCOSYL_HYDROL_F2_1"/>
    <property type="match status" value="1"/>
</dbReference>
<dbReference type="InterPro" id="IPR008979">
    <property type="entry name" value="Galactose-bd-like_sf"/>
</dbReference>
<dbReference type="InterPro" id="IPR023230">
    <property type="entry name" value="Glyco_hydro_2_CS"/>
</dbReference>
<evidence type="ECO:0000256" key="6">
    <source>
        <dbReference type="ARBA" id="ARBA00032230"/>
    </source>
</evidence>
<evidence type="ECO:0000256" key="4">
    <source>
        <dbReference type="ARBA" id="ARBA00022801"/>
    </source>
</evidence>
<dbReference type="InterPro" id="IPR017853">
    <property type="entry name" value="GH"/>
</dbReference>
<reference evidence="9 10" key="2">
    <citation type="journal article" date="2017" name="Nature">
        <title>The Apostasia genome and the evolution of orchids.</title>
        <authorList>
            <person name="Zhang G.Q."/>
            <person name="Liu K.W."/>
            <person name="Li Z."/>
            <person name="Lohaus R."/>
            <person name="Hsiao Y.Y."/>
            <person name="Niu S.C."/>
            <person name="Wang J.Y."/>
            <person name="Lin Y.C."/>
            <person name="Xu Q."/>
            <person name="Chen L.J."/>
            <person name="Yoshida K."/>
            <person name="Fujiwara S."/>
            <person name="Wang Z.W."/>
            <person name="Zhang Y.Q."/>
            <person name="Mitsuda N."/>
            <person name="Wang M."/>
            <person name="Liu G.H."/>
            <person name="Pecoraro L."/>
            <person name="Huang H.X."/>
            <person name="Xiao X.J."/>
            <person name="Lin M."/>
            <person name="Wu X.Y."/>
            <person name="Wu W.L."/>
            <person name="Chen Y.Y."/>
            <person name="Chang S.B."/>
            <person name="Sakamoto S."/>
            <person name="Ohme-Takagi M."/>
            <person name="Yagi M."/>
            <person name="Zeng S.J."/>
            <person name="Shen C.Y."/>
            <person name="Yeh C.M."/>
            <person name="Luo Y.B."/>
            <person name="Tsai W.C."/>
            <person name="Van de Peer Y."/>
            <person name="Liu Z.J."/>
        </authorList>
    </citation>
    <scope>NUCLEOTIDE SEQUENCE [LARGE SCALE GENOMIC DNA]</scope>
    <source>
        <tissue evidence="9">The whole plant</tissue>
    </source>
</reference>